<dbReference type="InParanoid" id="C1E624"/>
<evidence type="ECO:0000313" key="3">
    <source>
        <dbReference type="Proteomes" id="UP000002009"/>
    </source>
</evidence>
<accession>C1E624</accession>
<dbReference type="Proteomes" id="UP000002009">
    <property type="component" value="Chromosome 5"/>
</dbReference>
<feature type="region of interest" description="Disordered" evidence="1">
    <location>
        <begin position="134"/>
        <end position="175"/>
    </location>
</feature>
<evidence type="ECO:0000256" key="1">
    <source>
        <dbReference type="SAM" id="MobiDB-lite"/>
    </source>
</evidence>
<dbReference type="AlphaFoldDB" id="C1E624"/>
<organism evidence="2 3">
    <name type="scientific">Micromonas commoda (strain RCC299 / NOUM17 / CCMP2709)</name>
    <name type="common">Picoplanktonic green alga</name>
    <dbReference type="NCBI Taxonomy" id="296587"/>
    <lineage>
        <taxon>Eukaryota</taxon>
        <taxon>Viridiplantae</taxon>
        <taxon>Chlorophyta</taxon>
        <taxon>Mamiellophyceae</taxon>
        <taxon>Mamiellales</taxon>
        <taxon>Mamiellaceae</taxon>
        <taxon>Micromonas</taxon>
    </lineage>
</organism>
<sequence length="245" mass="24740">MRGVDARSCDYDELVAAAAGFCPSMGVLGSSFPPLASSESAGSSETVRAGKLGGFACLPSADGLASFLCEPVSFGSCAWSDEACGGETEYAATRSASSSLGGVGGRGARGERAGGLVLTTPSRASYVDLRYGSKDDVESQGSSDLGADEAADGSTSAEGRARLDDGGGSNNPRGLIHQTRETIAALAVLGVAALLMTTRVARAYVLDPIFSPVVSPTVLNSVGIDPETPLTPAEKKGARYYGGLD</sequence>
<keyword evidence="3" id="KW-1185">Reference proteome</keyword>
<protein>
    <submittedName>
        <fullName evidence="2">Uncharacterized protein</fullName>
    </submittedName>
</protein>
<dbReference type="KEGG" id="mis:MICPUN_108248"/>
<name>C1E624_MICCC</name>
<evidence type="ECO:0000313" key="2">
    <source>
        <dbReference type="EMBL" id="ACO63353.1"/>
    </source>
</evidence>
<dbReference type="GeneID" id="8243764"/>
<dbReference type="EMBL" id="CP001326">
    <property type="protein sequence ID" value="ACO63353.1"/>
    <property type="molecule type" value="Genomic_DNA"/>
</dbReference>
<dbReference type="RefSeq" id="XP_002502095.1">
    <property type="nucleotide sequence ID" value="XM_002502049.1"/>
</dbReference>
<reference evidence="2 3" key="1">
    <citation type="journal article" date="2009" name="Science">
        <title>Green evolution and dynamic adaptations revealed by genomes of the marine picoeukaryotes Micromonas.</title>
        <authorList>
            <person name="Worden A.Z."/>
            <person name="Lee J.H."/>
            <person name="Mock T."/>
            <person name="Rouze P."/>
            <person name="Simmons M.P."/>
            <person name="Aerts A.L."/>
            <person name="Allen A.E."/>
            <person name="Cuvelier M.L."/>
            <person name="Derelle E."/>
            <person name="Everett M.V."/>
            <person name="Foulon E."/>
            <person name="Grimwood J."/>
            <person name="Gundlach H."/>
            <person name="Henrissat B."/>
            <person name="Napoli C."/>
            <person name="McDonald S.M."/>
            <person name="Parker M.S."/>
            <person name="Rombauts S."/>
            <person name="Salamov A."/>
            <person name="Von Dassow P."/>
            <person name="Badger J.H."/>
            <person name="Coutinho P.M."/>
            <person name="Demir E."/>
            <person name="Dubchak I."/>
            <person name="Gentemann C."/>
            <person name="Eikrem W."/>
            <person name="Gready J.E."/>
            <person name="John U."/>
            <person name="Lanier W."/>
            <person name="Lindquist E.A."/>
            <person name="Lucas S."/>
            <person name="Mayer K.F."/>
            <person name="Moreau H."/>
            <person name="Not F."/>
            <person name="Otillar R."/>
            <person name="Panaud O."/>
            <person name="Pangilinan J."/>
            <person name="Paulsen I."/>
            <person name="Piegu B."/>
            <person name="Poliakov A."/>
            <person name="Robbens S."/>
            <person name="Schmutz J."/>
            <person name="Toulza E."/>
            <person name="Wyss T."/>
            <person name="Zelensky A."/>
            <person name="Zhou K."/>
            <person name="Armbrust E.V."/>
            <person name="Bhattacharya D."/>
            <person name="Goodenough U.W."/>
            <person name="Van de Peer Y."/>
            <person name="Grigoriev I.V."/>
        </authorList>
    </citation>
    <scope>NUCLEOTIDE SEQUENCE [LARGE SCALE GENOMIC DNA]</scope>
    <source>
        <strain evidence="3">RCC299 / NOUM17</strain>
    </source>
</reference>
<proteinExistence type="predicted"/>
<gene>
    <name evidence="2" type="ORF">MICPUN_108248</name>
</gene>